<feature type="chain" id="PRO_5021897138" evidence="6">
    <location>
        <begin position="23"/>
        <end position="149"/>
    </location>
</feature>
<proteinExistence type="predicted"/>
<evidence type="ECO:0000256" key="2">
    <source>
        <dbReference type="ARBA" id="ARBA00022475"/>
    </source>
</evidence>
<comment type="caution">
    <text evidence="8">The sequence shown here is derived from an EMBL/GenBank/DDBJ whole genome shotgun (WGS) entry which is preliminary data.</text>
</comment>
<dbReference type="AlphaFoldDB" id="A0A545U2C7"/>
<dbReference type="EMBL" id="VHSH01000001">
    <property type="protein sequence ID" value="TQV83635.1"/>
    <property type="molecule type" value="Genomic_DNA"/>
</dbReference>
<evidence type="ECO:0000256" key="5">
    <source>
        <dbReference type="ARBA" id="ARBA00023136"/>
    </source>
</evidence>
<evidence type="ECO:0000259" key="7">
    <source>
        <dbReference type="SMART" id="SM01049"/>
    </source>
</evidence>
<keyword evidence="8" id="KW-0418">Kinase</keyword>
<gene>
    <name evidence="8" type="ORF">FKG95_03325</name>
</gene>
<dbReference type="Gene3D" id="3.30.450.20">
    <property type="entry name" value="PAS domain"/>
    <property type="match status" value="1"/>
</dbReference>
<comment type="subcellular location">
    <subcellularLocation>
        <location evidence="1">Cell membrane</location>
        <topology evidence="1">Multi-pass membrane protein</topology>
    </subcellularLocation>
</comment>
<dbReference type="RefSeq" id="WP_142894872.1">
    <property type="nucleotide sequence ID" value="NZ_ML660052.1"/>
</dbReference>
<keyword evidence="3" id="KW-0812">Transmembrane</keyword>
<dbReference type="OrthoDB" id="8454481at2"/>
<sequence>MKTKFIAALLSLVLGFTTTAMANTNASPDEAKAMAVKAAEYMQQNGDDAAIAAFMAPGGDWHDRDLYVFVIGDDGTMMAHGAKATLVGRNVNALKDVDGKAFVTEFLKIDGEDWVDYKWQNPTTKAVEAKTSYIVRVGDKVVGVGAYAQ</sequence>
<keyword evidence="4" id="KW-1133">Transmembrane helix</keyword>
<feature type="domain" description="Single Cache" evidence="7">
    <location>
        <begin position="17"/>
        <end position="104"/>
    </location>
</feature>
<dbReference type="GO" id="GO:0016301">
    <property type="term" value="F:kinase activity"/>
    <property type="evidence" value="ECO:0007669"/>
    <property type="project" value="UniProtKB-KW"/>
</dbReference>
<dbReference type="InterPro" id="IPR033480">
    <property type="entry name" value="sCache_2"/>
</dbReference>
<dbReference type="SMART" id="SM01049">
    <property type="entry name" value="Cache_2"/>
    <property type="match status" value="1"/>
</dbReference>
<keyword evidence="8" id="KW-0808">Transferase</keyword>
<reference evidence="8 9" key="1">
    <citation type="submission" date="2019-06" db="EMBL/GenBank/DDBJ databases">
        <title>Whole genome sequence for Rhodospirillaceae sp. R148.</title>
        <authorList>
            <person name="Wang G."/>
        </authorList>
    </citation>
    <scope>NUCLEOTIDE SEQUENCE [LARGE SCALE GENOMIC DNA]</scope>
    <source>
        <strain evidence="8 9">R148</strain>
    </source>
</reference>
<dbReference type="GO" id="GO:0005886">
    <property type="term" value="C:plasma membrane"/>
    <property type="evidence" value="ECO:0007669"/>
    <property type="project" value="UniProtKB-SubCell"/>
</dbReference>
<keyword evidence="6" id="KW-0732">Signal</keyword>
<evidence type="ECO:0000313" key="9">
    <source>
        <dbReference type="Proteomes" id="UP000315252"/>
    </source>
</evidence>
<feature type="signal peptide" evidence="6">
    <location>
        <begin position="1"/>
        <end position="22"/>
    </location>
</feature>
<keyword evidence="2" id="KW-1003">Cell membrane</keyword>
<evidence type="ECO:0000256" key="3">
    <source>
        <dbReference type="ARBA" id="ARBA00022692"/>
    </source>
</evidence>
<dbReference type="Proteomes" id="UP000315252">
    <property type="component" value="Unassembled WGS sequence"/>
</dbReference>
<name>A0A545U2C7_9PROT</name>
<evidence type="ECO:0000256" key="1">
    <source>
        <dbReference type="ARBA" id="ARBA00004651"/>
    </source>
</evidence>
<protein>
    <submittedName>
        <fullName evidence="8">Histidine kinase</fullName>
    </submittedName>
</protein>
<organism evidence="8 9">
    <name type="scientific">Denitrobaculum tricleocarpae</name>
    <dbReference type="NCBI Taxonomy" id="2591009"/>
    <lineage>
        <taxon>Bacteria</taxon>
        <taxon>Pseudomonadati</taxon>
        <taxon>Pseudomonadota</taxon>
        <taxon>Alphaproteobacteria</taxon>
        <taxon>Rhodospirillales</taxon>
        <taxon>Rhodospirillaceae</taxon>
        <taxon>Denitrobaculum</taxon>
    </lineage>
</organism>
<evidence type="ECO:0000313" key="8">
    <source>
        <dbReference type="EMBL" id="TQV83635.1"/>
    </source>
</evidence>
<dbReference type="Pfam" id="PF17200">
    <property type="entry name" value="sCache_2"/>
    <property type="match status" value="1"/>
</dbReference>
<evidence type="ECO:0000256" key="4">
    <source>
        <dbReference type="ARBA" id="ARBA00022989"/>
    </source>
</evidence>
<accession>A0A545U2C7</accession>
<keyword evidence="9" id="KW-1185">Reference proteome</keyword>
<keyword evidence="5" id="KW-0472">Membrane</keyword>
<evidence type="ECO:0000256" key="6">
    <source>
        <dbReference type="SAM" id="SignalP"/>
    </source>
</evidence>